<dbReference type="GO" id="GO:0042073">
    <property type="term" value="P:intraciliary transport"/>
    <property type="evidence" value="ECO:0007669"/>
    <property type="project" value="TreeGrafter"/>
</dbReference>
<accession>A0A7J6SBB1</accession>
<evidence type="ECO:0000256" key="3">
    <source>
        <dbReference type="ARBA" id="ARBA00022737"/>
    </source>
</evidence>
<dbReference type="Pfam" id="PF23390">
    <property type="entry name" value="Beta-prop_WDR35_2nd"/>
    <property type="match status" value="1"/>
</dbReference>
<dbReference type="SUPFAM" id="SSF50978">
    <property type="entry name" value="WD40 repeat-like"/>
    <property type="match status" value="1"/>
</dbReference>
<dbReference type="InterPro" id="IPR056158">
    <property type="entry name" value="Beta-prop_IFT121_2nd"/>
</dbReference>
<feature type="domain" description="IFT121 second beta-propeller" evidence="6">
    <location>
        <begin position="91"/>
        <end position="415"/>
    </location>
</feature>
<comment type="caution">
    <text evidence="7">The sequence shown here is derived from an EMBL/GenBank/DDBJ whole genome shotgun (WGS) entry which is preliminary data.</text>
</comment>
<dbReference type="Proteomes" id="UP000553632">
    <property type="component" value="Unassembled WGS sequence"/>
</dbReference>
<gene>
    <name evidence="7" type="primary">WDR35_3</name>
    <name evidence="7" type="ORF">FOZ63_026606</name>
</gene>
<reference evidence="7 8" key="1">
    <citation type="submission" date="2020-04" db="EMBL/GenBank/DDBJ databases">
        <title>Perkinsus olseni comparative genomics.</title>
        <authorList>
            <person name="Bogema D.R."/>
        </authorList>
    </citation>
    <scope>NUCLEOTIDE SEQUENCE [LARGE SCALE GENOMIC DNA]</scope>
    <source>
        <strain evidence="7 8">ATCC PRA-207</strain>
    </source>
</reference>
<evidence type="ECO:0000256" key="1">
    <source>
        <dbReference type="ARBA" id="ARBA00004138"/>
    </source>
</evidence>
<name>A0A7J6SBB1_PEROL</name>
<keyword evidence="3" id="KW-0677">Repeat</keyword>
<evidence type="ECO:0000256" key="2">
    <source>
        <dbReference type="ARBA" id="ARBA00022574"/>
    </source>
</evidence>
<dbReference type="AlphaFoldDB" id="A0A7J6SBB1"/>
<keyword evidence="8" id="KW-1185">Reference proteome</keyword>
<dbReference type="EMBL" id="JABANO010019538">
    <property type="protein sequence ID" value="KAF4730021.1"/>
    <property type="molecule type" value="Genomic_DNA"/>
</dbReference>
<protein>
    <submittedName>
        <fullName evidence="7">WD repeat domain 35</fullName>
    </submittedName>
</protein>
<dbReference type="PANTHER" id="PTHR15722:SF8">
    <property type="entry name" value="ANAPHASE-PROMOTING COMPLEX SUBUNIT 4-LIKE WD40 DOMAIN-CONTAINING PROTEIN"/>
    <property type="match status" value="1"/>
</dbReference>
<feature type="non-terminal residue" evidence="7">
    <location>
        <position position="1"/>
    </location>
</feature>
<keyword evidence="5" id="KW-0966">Cell projection</keyword>
<dbReference type="GO" id="GO:0036064">
    <property type="term" value="C:ciliary basal body"/>
    <property type="evidence" value="ECO:0007669"/>
    <property type="project" value="TreeGrafter"/>
</dbReference>
<keyword evidence="4" id="KW-0969">Cilium</keyword>
<dbReference type="GO" id="GO:0005930">
    <property type="term" value="C:axoneme"/>
    <property type="evidence" value="ECO:0007669"/>
    <property type="project" value="TreeGrafter"/>
</dbReference>
<comment type="subcellular location">
    <subcellularLocation>
        <location evidence="1">Cell projection</location>
        <location evidence="1">Cilium</location>
    </subcellularLocation>
</comment>
<dbReference type="PANTHER" id="PTHR15722">
    <property type="entry name" value="IFT140/172-RELATED"/>
    <property type="match status" value="1"/>
</dbReference>
<sequence length="613" mass="67873">VPALTGRAHGLRSISWEGSGARMALAVDSYIYFSTIRCVSLDDFEVDRLWGYFASRTLLFVQKSVCGNSVSSDSAETQSRERVQGIGKDLATVTFWDTKKDLKHVKSIRDVVAVATCDTSEVCAIFTGEVSSEASSSASSLTGMVNLQFVVRLYNDIGAPVDEEGRSCPIAPRSVAMTPEHLLVASDDEIYLWNYRKSSSVERPMLLARHSRSAQGVQGSGTSIDRGYLGFGGTIRVRSESMRHVDDRSAGVAAEVDSYVPTGGVMGTKDPIVDAAIARGKALFICRASGIVQQYSSLRLSYQGSFDAECRPQRISINCDATRLSIIDVEGWLHVFELPNHTEGSSTVILVNAVSRGDRRDIWQSEWAADQPDLLVIMEKSRMYILRSMKPEEPVTSEAYIYGFSDLQIKGVMLDGSYLIESETKTLRDTREILAKLSNLKDAFNYVEANPHRRLWRLLAESALEQLDVGVAEKAFVRFSSYSGIQLCHRLRGLDDDVKRRAEICAVYSQRFEEAEALYKDIDRKDLAIALRLKLGDWLRVVRLLQPEHVPQVDPSGVCNLVEDLGSVLKCVSKQDLLKQATGEVVWVVASFDAGIELGNPMENYVSLVCLSL</sequence>
<evidence type="ECO:0000256" key="4">
    <source>
        <dbReference type="ARBA" id="ARBA00023069"/>
    </source>
</evidence>
<proteinExistence type="predicted"/>
<keyword evidence="2" id="KW-0853">WD repeat</keyword>
<dbReference type="Gene3D" id="1.25.40.470">
    <property type="match status" value="1"/>
</dbReference>
<organism evidence="7 8">
    <name type="scientific">Perkinsus olseni</name>
    <name type="common">Perkinsus atlanticus</name>
    <dbReference type="NCBI Taxonomy" id="32597"/>
    <lineage>
        <taxon>Eukaryota</taxon>
        <taxon>Sar</taxon>
        <taxon>Alveolata</taxon>
        <taxon>Perkinsozoa</taxon>
        <taxon>Perkinsea</taxon>
        <taxon>Perkinsida</taxon>
        <taxon>Perkinsidae</taxon>
        <taxon>Perkinsus</taxon>
    </lineage>
</organism>
<evidence type="ECO:0000259" key="6">
    <source>
        <dbReference type="Pfam" id="PF23390"/>
    </source>
</evidence>
<evidence type="ECO:0000313" key="7">
    <source>
        <dbReference type="EMBL" id="KAF4730021.1"/>
    </source>
</evidence>
<evidence type="ECO:0000313" key="8">
    <source>
        <dbReference type="Proteomes" id="UP000553632"/>
    </source>
</evidence>
<evidence type="ECO:0000256" key="5">
    <source>
        <dbReference type="ARBA" id="ARBA00023273"/>
    </source>
</evidence>
<dbReference type="InterPro" id="IPR036322">
    <property type="entry name" value="WD40_repeat_dom_sf"/>
</dbReference>
<feature type="non-terminal residue" evidence="7">
    <location>
        <position position="613"/>
    </location>
</feature>